<dbReference type="InterPro" id="IPR006091">
    <property type="entry name" value="Acyl-CoA_Oxase/DH_mid-dom"/>
</dbReference>
<evidence type="ECO:0000259" key="14">
    <source>
        <dbReference type="Pfam" id="PF02770"/>
    </source>
</evidence>
<dbReference type="AlphaFoldDB" id="A0A370R0V5"/>
<comment type="caution">
    <text evidence="17">The sequence shown here is derived from an EMBL/GenBank/DDBJ whole genome shotgun (WGS) entry which is preliminary data.</text>
</comment>
<evidence type="ECO:0000313" key="17">
    <source>
        <dbReference type="EMBL" id="RDK95549.1"/>
    </source>
</evidence>
<dbReference type="GO" id="GO:0005737">
    <property type="term" value="C:cytoplasm"/>
    <property type="evidence" value="ECO:0007669"/>
    <property type="project" value="UniProtKB-SubCell"/>
</dbReference>
<keyword evidence="2" id="KW-0285">Flavoprotein</keyword>
<dbReference type="GO" id="GO:0008470">
    <property type="term" value="F:3-methylbutanoyl-CoA dehydrogenase activity"/>
    <property type="evidence" value="ECO:0007669"/>
    <property type="project" value="TreeGrafter"/>
</dbReference>
<dbReference type="SUPFAM" id="SSF47203">
    <property type="entry name" value="Acyl-CoA dehydrogenase C-terminal domain-like"/>
    <property type="match status" value="1"/>
</dbReference>
<evidence type="ECO:0000256" key="6">
    <source>
        <dbReference type="ARBA" id="ARBA00023033"/>
    </source>
</evidence>
<dbReference type="GO" id="GO:0004497">
    <property type="term" value="F:monooxygenase activity"/>
    <property type="evidence" value="ECO:0007669"/>
    <property type="project" value="UniProtKB-KW"/>
</dbReference>
<keyword evidence="4" id="KW-0547">Nucleotide-binding</keyword>
<keyword evidence="6" id="KW-0503">Monooxygenase</keyword>
<comment type="catalytic activity">
    <reaction evidence="13">
        <text>dibenzothiophene + 2 FMNH2 + 2 O2 = dibenzothiophene 5,5-dioxide + 2 FMN + 2 H2O + 2 H(+)</text>
        <dbReference type="Rhea" id="RHEA:49072"/>
        <dbReference type="ChEBI" id="CHEBI:15377"/>
        <dbReference type="ChEBI" id="CHEBI:15378"/>
        <dbReference type="ChEBI" id="CHEBI:15379"/>
        <dbReference type="ChEBI" id="CHEBI:23681"/>
        <dbReference type="ChEBI" id="CHEBI:57618"/>
        <dbReference type="ChEBI" id="CHEBI:58210"/>
        <dbReference type="ChEBI" id="CHEBI:90356"/>
        <dbReference type="EC" id="1.14.14.21"/>
    </reaction>
</comment>
<evidence type="ECO:0000256" key="8">
    <source>
        <dbReference type="ARBA" id="ARBA00034317"/>
    </source>
</evidence>
<dbReference type="Pfam" id="PF02771">
    <property type="entry name" value="Acyl-CoA_dh_N"/>
    <property type="match status" value="1"/>
</dbReference>
<dbReference type="InterPro" id="IPR046373">
    <property type="entry name" value="Acyl-CoA_Oxase/DH_mid-dom_sf"/>
</dbReference>
<comment type="similarity">
    <text evidence="8">Belongs to the DszC flavin monooxygenase family.</text>
</comment>
<name>A0A370R0V5_9GAMM</name>
<evidence type="ECO:0000256" key="11">
    <source>
        <dbReference type="ARBA" id="ARBA00047859"/>
    </source>
</evidence>
<dbReference type="Proteomes" id="UP000254848">
    <property type="component" value="Unassembled WGS sequence"/>
</dbReference>
<reference evidence="17 18" key="1">
    <citation type="submission" date="2018-07" db="EMBL/GenBank/DDBJ databases">
        <title>Genomic Encyclopedia of Type Strains, Phase IV (KMG-IV): sequencing the most valuable type-strain genomes for metagenomic binning, comparative biology and taxonomic classification.</title>
        <authorList>
            <person name="Goeker M."/>
        </authorList>
    </citation>
    <scope>NUCLEOTIDE SEQUENCE [LARGE SCALE GENOMIC DNA]</scope>
    <source>
        <strain evidence="17 18">DSM 103736</strain>
    </source>
</reference>
<evidence type="ECO:0000313" key="18">
    <source>
        <dbReference type="Proteomes" id="UP000254848"/>
    </source>
</evidence>
<dbReference type="RefSeq" id="WP_115457300.1">
    <property type="nucleotide sequence ID" value="NZ_QRAP01000002.1"/>
</dbReference>
<dbReference type="InterPro" id="IPR009100">
    <property type="entry name" value="AcylCoA_DH/oxidase_NM_dom_sf"/>
</dbReference>
<dbReference type="InterPro" id="IPR013786">
    <property type="entry name" value="AcylCoA_DH/ox_N"/>
</dbReference>
<evidence type="ECO:0000259" key="15">
    <source>
        <dbReference type="Pfam" id="PF02771"/>
    </source>
</evidence>
<dbReference type="Gene3D" id="1.10.540.10">
    <property type="entry name" value="Acyl-CoA dehydrogenase/oxidase, N-terminal domain"/>
    <property type="match status" value="1"/>
</dbReference>
<evidence type="ECO:0000256" key="1">
    <source>
        <dbReference type="ARBA" id="ARBA00004496"/>
    </source>
</evidence>
<evidence type="ECO:0000259" key="16">
    <source>
        <dbReference type="Pfam" id="PF08028"/>
    </source>
</evidence>
<dbReference type="GO" id="GO:0006552">
    <property type="term" value="P:L-leucine catabolic process"/>
    <property type="evidence" value="ECO:0007669"/>
    <property type="project" value="TreeGrafter"/>
</dbReference>
<proteinExistence type="inferred from homology"/>
<organism evidence="17 18">
    <name type="scientific">Enterobacillus tribolii</name>
    <dbReference type="NCBI Taxonomy" id="1487935"/>
    <lineage>
        <taxon>Bacteria</taxon>
        <taxon>Pseudomonadati</taxon>
        <taxon>Pseudomonadota</taxon>
        <taxon>Gammaproteobacteria</taxon>
        <taxon>Enterobacterales</taxon>
        <taxon>Hafniaceae</taxon>
        <taxon>Enterobacillus</taxon>
    </lineage>
</organism>
<dbReference type="Gene3D" id="2.40.110.10">
    <property type="entry name" value="Butyryl-CoA Dehydrogenase, subunit A, domain 2"/>
    <property type="match status" value="1"/>
</dbReference>
<dbReference type="PIRSF" id="PIRSF016578">
    <property type="entry name" value="HsaA"/>
    <property type="match status" value="1"/>
</dbReference>
<dbReference type="PANTHER" id="PTHR43884:SF12">
    <property type="entry name" value="ISOVALERYL-COA DEHYDROGENASE, MITOCHONDRIAL-RELATED"/>
    <property type="match status" value="1"/>
</dbReference>
<feature type="domain" description="Acyl-CoA oxidase/dehydrogenase middle" evidence="14">
    <location>
        <begin position="126"/>
        <end position="209"/>
    </location>
</feature>
<dbReference type="PANTHER" id="PTHR43884">
    <property type="entry name" value="ACYL-COA DEHYDROGENASE"/>
    <property type="match status" value="1"/>
</dbReference>
<dbReference type="InterPro" id="IPR023922">
    <property type="entry name" value="S04_starv_induced_SfnB"/>
</dbReference>
<evidence type="ECO:0000256" key="5">
    <source>
        <dbReference type="ARBA" id="ARBA00023002"/>
    </source>
</evidence>
<evidence type="ECO:0000256" key="10">
    <source>
        <dbReference type="ARBA" id="ARBA00034345"/>
    </source>
</evidence>
<dbReference type="EMBL" id="QRAP01000002">
    <property type="protein sequence ID" value="RDK95549.1"/>
    <property type="molecule type" value="Genomic_DNA"/>
</dbReference>
<evidence type="ECO:0000256" key="2">
    <source>
        <dbReference type="ARBA" id="ARBA00022630"/>
    </source>
</evidence>
<sequence length="392" mass="43067">MKSMISPQLSKSLSDADDIAQWLRHSASERDQSRHISTEQVDAYASSGLWAVTVPREYGGLDLGYKALSQITRLIAAADPSIAQIPRSHFHIIDLLNAVALPSQKQFFFNEILAGKKFAQAASEIGGKNASDIQTTLTQESGAWRLNGKKYYATGCIHADWIGVVAKDDIGVFMHAFVPKDTPGMEIKTDWSGFGQKVTASGTVLLNDVVVDEEHIIPFTEAFLDVHPIGASSQLIHSSIDIGIARESIDEAIKYIRQTARPWVDSGAEKASDDPYLIAGIGDLEIRYAAAVAMLDQVAGELDETEINTDGDLARLSVRVGIAKVLASDIALLASNKLFEFAGAGSTRESLNLHRHWRNARTHTLHDPVRWKVNAIGQYYLNDVYPKRHNYI</sequence>
<dbReference type="Pfam" id="PF02770">
    <property type="entry name" value="Acyl-CoA_dh_M"/>
    <property type="match status" value="1"/>
</dbReference>
<feature type="domain" description="Acyl-CoA dehydrogenase/oxidase N-terminal" evidence="15">
    <location>
        <begin position="25"/>
        <end position="115"/>
    </location>
</feature>
<dbReference type="GO" id="GO:0050660">
    <property type="term" value="F:flavin adenine dinucleotide binding"/>
    <property type="evidence" value="ECO:0007669"/>
    <property type="project" value="InterPro"/>
</dbReference>
<feature type="domain" description="Acyl-CoA dehydrogenase C-terminal" evidence="16">
    <location>
        <begin position="235"/>
        <end position="367"/>
    </location>
</feature>
<protein>
    <recommendedName>
        <fullName evidence="10">Dibenzothiophene monooxygenase</fullName>
        <ecNumber evidence="9">1.14.14.21</ecNumber>
    </recommendedName>
</protein>
<dbReference type="Pfam" id="PF08028">
    <property type="entry name" value="Acyl-CoA_dh_2"/>
    <property type="match status" value="1"/>
</dbReference>
<accession>A0A370R0V5</accession>
<keyword evidence="3" id="KW-0288">FMN</keyword>
<evidence type="ECO:0000256" key="12">
    <source>
        <dbReference type="ARBA" id="ARBA00048445"/>
    </source>
</evidence>
<evidence type="ECO:0000256" key="4">
    <source>
        <dbReference type="ARBA" id="ARBA00022741"/>
    </source>
</evidence>
<dbReference type="EC" id="1.14.14.21" evidence="9"/>
<dbReference type="InterPro" id="IPR013107">
    <property type="entry name" value="Acyl-CoA_DH_C"/>
</dbReference>
<keyword evidence="18" id="KW-1185">Reference proteome</keyword>
<comment type="pathway">
    <text evidence="7">Sulfur metabolism; dibenzothiophene degradation.</text>
</comment>
<dbReference type="Gene3D" id="1.20.140.10">
    <property type="entry name" value="Butyryl-CoA Dehydrogenase, subunit A, domain 3"/>
    <property type="match status" value="1"/>
</dbReference>
<gene>
    <name evidence="17" type="ORF">C8D90_10220</name>
</gene>
<dbReference type="InterPro" id="IPR037069">
    <property type="entry name" value="AcylCoA_DH/ox_N_sf"/>
</dbReference>
<dbReference type="SUPFAM" id="SSF56645">
    <property type="entry name" value="Acyl-CoA dehydrogenase NM domain-like"/>
    <property type="match status" value="1"/>
</dbReference>
<dbReference type="InterPro" id="IPR036250">
    <property type="entry name" value="AcylCo_DH-like_C"/>
</dbReference>
<evidence type="ECO:0000256" key="3">
    <source>
        <dbReference type="ARBA" id="ARBA00022643"/>
    </source>
</evidence>
<comment type="subcellular location">
    <subcellularLocation>
        <location evidence="1">Cytoplasm</location>
    </subcellularLocation>
</comment>
<comment type="catalytic activity">
    <reaction evidence="12">
        <text>dibenzothiophene 5-oxide + FMNH2 + O2 = dibenzothiophene 5,5-dioxide + FMN + H2O + H(+)</text>
        <dbReference type="Rhea" id="RHEA:49080"/>
        <dbReference type="ChEBI" id="CHEBI:15377"/>
        <dbReference type="ChEBI" id="CHEBI:15378"/>
        <dbReference type="ChEBI" id="CHEBI:15379"/>
        <dbReference type="ChEBI" id="CHEBI:23683"/>
        <dbReference type="ChEBI" id="CHEBI:57618"/>
        <dbReference type="ChEBI" id="CHEBI:58210"/>
        <dbReference type="ChEBI" id="CHEBI:90356"/>
    </reaction>
</comment>
<evidence type="ECO:0000256" key="9">
    <source>
        <dbReference type="ARBA" id="ARBA00034328"/>
    </source>
</evidence>
<comment type="catalytic activity">
    <reaction evidence="11">
        <text>dibenzothiophene + FMNH2 + O2 = dibenzothiophene 5-oxide + FMN + H2O + H(+)</text>
        <dbReference type="Rhea" id="RHEA:49076"/>
        <dbReference type="ChEBI" id="CHEBI:15377"/>
        <dbReference type="ChEBI" id="CHEBI:15378"/>
        <dbReference type="ChEBI" id="CHEBI:15379"/>
        <dbReference type="ChEBI" id="CHEBI:23681"/>
        <dbReference type="ChEBI" id="CHEBI:23683"/>
        <dbReference type="ChEBI" id="CHEBI:57618"/>
        <dbReference type="ChEBI" id="CHEBI:58210"/>
    </reaction>
</comment>
<evidence type="ECO:0000256" key="7">
    <source>
        <dbReference type="ARBA" id="ARBA00034307"/>
    </source>
</evidence>
<evidence type="ECO:0000256" key="13">
    <source>
        <dbReference type="ARBA" id="ARBA00049456"/>
    </source>
</evidence>
<dbReference type="NCBIfam" id="TIGR04022">
    <property type="entry name" value="sulfur_SfnB"/>
    <property type="match status" value="1"/>
</dbReference>
<dbReference type="OrthoDB" id="571684at2"/>
<keyword evidence="5" id="KW-0560">Oxidoreductase</keyword>